<dbReference type="HOGENOM" id="CLU_3428176_0_0_10"/>
<dbReference type="AlphaFoldDB" id="A3U7J4"/>
<evidence type="ECO:0000313" key="1">
    <source>
        <dbReference type="EMBL" id="EAP88211.1"/>
    </source>
</evidence>
<protein>
    <submittedName>
        <fullName evidence="1">Uncharacterized protein</fullName>
    </submittedName>
</protein>
<dbReference type="EMBL" id="CP002046">
    <property type="protein sequence ID" value="EAP88211.1"/>
    <property type="molecule type" value="Genomic_DNA"/>
</dbReference>
<proteinExistence type="predicted"/>
<reference evidence="1 2" key="1">
    <citation type="journal article" date="2010" name="J. Bacteriol.">
        <title>The complete genome sequence of Croceibacter atlanticus HTCC2559T.</title>
        <authorList>
            <person name="Oh H.M."/>
            <person name="Kang I."/>
            <person name="Ferriera S."/>
            <person name="Giovannoni S.J."/>
            <person name="Cho J.C."/>
        </authorList>
    </citation>
    <scope>NUCLEOTIDE SEQUENCE [LARGE SCALE GENOMIC DNA]</scope>
    <source>
        <strain evidence="2">ATCC BAA-628 / HTCC2559 / KCTC 12090</strain>
    </source>
</reference>
<name>A3U7J4_CROAH</name>
<organism evidence="1 2">
    <name type="scientific">Croceibacter atlanticus (strain ATCC BAA-628 / JCM 21780 / CIP 108009 / IAM 15332 / KCTC 12090 / HTCC2559)</name>
    <dbReference type="NCBI Taxonomy" id="216432"/>
    <lineage>
        <taxon>Bacteria</taxon>
        <taxon>Pseudomonadati</taxon>
        <taxon>Bacteroidota</taxon>
        <taxon>Flavobacteriia</taxon>
        <taxon>Flavobacteriales</taxon>
        <taxon>Flavobacteriaceae</taxon>
        <taxon>Croceibacter</taxon>
    </lineage>
</organism>
<evidence type="ECO:0000313" key="2">
    <source>
        <dbReference type="Proteomes" id="UP000002297"/>
    </source>
</evidence>
<accession>A3U7J4</accession>
<gene>
    <name evidence="1" type="ordered locus">CA2559_05610</name>
</gene>
<keyword evidence="2" id="KW-1185">Reference proteome</keyword>
<dbReference type="KEGG" id="cat:CA2559_05610"/>
<dbReference type="Proteomes" id="UP000002297">
    <property type="component" value="Chromosome"/>
</dbReference>
<sequence length="20" mass="2427">MGTDMLKCINYSWRLFFGED</sequence>